<keyword evidence="8" id="KW-1185">Reference proteome</keyword>
<feature type="domain" description="Glycine zipper 2TM" evidence="6">
    <location>
        <begin position="60"/>
        <end position="100"/>
    </location>
</feature>
<evidence type="ECO:0000256" key="3">
    <source>
        <dbReference type="ARBA" id="ARBA00015281"/>
    </source>
</evidence>
<dbReference type="RefSeq" id="WP_380939152.1">
    <property type="nucleotide sequence ID" value="NZ_JBHUFC010000002.1"/>
</dbReference>
<dbReference type="Pfam" id="PF05433">
    <property type="entry name" value="Rick_17kDa_Anti"/>
    <property type="match status" value="1"/>
</dbReference>
<evidence type="ECO:0000313" key="7">
    <source>
        <dbReference type="EMBL" id="MFD1786819.1"/>
    </source>
</evidence>
<dbReference type="Proteomes" id="UP001597283">
    <property type="component" value="Unassembled WGS sequence"/>
</dbReference>
<proteinExistence type="inferred from homology"/>
<gene>
    <name evidence="7" type="ORF">ACFSC3_04460</name>
</gene>
<evidence type="ECO:0000313" key="8">
    <source>
        <dbReference type="Proteomes" id="UP001597283"/>
    </source>
</evidence>
<organism evidence="7 8">
    <name type="scientific">Sphingomonas floccifaciens</name>
    <dbReference type="NCBI Taxonomy" id="1844115"/>
    <lineage>
        <taxon>Bacteria</taxon>
        <taxon>Pseudomonadati</taxon>
        <taxon>Pseudomonadota</taxon>
        <taxon>Alphaproteobacteria</taxon>
        <taxon>Sphingomonadales</taxon>
        <taxon>Sphingomonadaceae</taxon>
        <taxon>Sphingomonas</taxon>
    </lineage>
</organism>
<accession>A0ABW4NBH0</accession>
<evidence type="ECO:0000256" key="1">
    <source>
        <dbReference type="ARBA" id="ARBA00004459"/>
    </source>
</evidence>
<dbReference type="EMBL" id="JBHUFC010000002">
    <property type="protein sequence ID" value="MFD1786819.1"/>
    <property type="molecule type" value="Genomic_DNA"/>
</dbReference>
<comment type="caution">
    <text evidence="7">The sequence shown here is derived from an EMBL/GenBank/DDBJ whole genome shotgun (WGS) entry which is preliminary data.</text>
</comment>
<comment type="similarity">
    <text evidence="2">Belongs to the rickettsiale 17 kDa surface antigen family.</text>
</comment>
<sequence length="109" mass="11509">MRNLILAAGAAALLVPASLTVPVAVETGYSKAEAQRNYRYREWRGRDGRYYCRKPNGTTGLVVGGVAGALVGRTIDTRGDRTVGTLLGAAAGAVAGREIERSGSRRSCR</sequence>
<evidence type="ECO:0000259" key="6">
    <source>
        <dbReference type="Pfam" id="PF05433"/>
    </source>
</evidence>
<evidence type="ECO:0000256" key="4">
    <source>
        <dbReference type="ARBA" id="ARBA00023288"/>
    </source>
</evidence>
<feature type="chain" id="PRO_5045615501" description="17 kDa surface antigen" evidence="5">
    <location>
        <begin position="24"/>
        <end position="109"/>
    </location>
</feature>
<comment type="subcellular location">
    <subcellularLocation>
        <location evidence="1">Cell outer membrane</location>
        <topology evidence="1">Lipid-anchor</topology>
    </subcellularLocation>
</comment>
<keyword evidence="4" id="KW-0449">Lipoprotein</keyword>
<evidence type="ECO:0000256" key="2">
    <source>
        <dbReference type="ARBA" id="ARBA00008681"/>
    </source>
</evidence>
<feature type="signal peptide" evidence="5">
    <location>
        <begin position="1"/>
        <end position="23"/>
    </location>
</feature>
<name>A0ABW4NBH0_9SPHN</name>
<protein>
    <recommendedName>
        <fullName evidence="3">17 kDa surface antigen</fullName>
    </recommendedName>
</protein>
<dbReference type="InterPro" id="IPR008816">
    <property type="entry name" value="Gly_zipper_2TM_dom"/>
</dbReference>
<keyword evidence="5" id="KW-0732">Signal</keyword>
<evidence type="ECO:0000256" key="5">
    <source>
        <dbReference type="SAM" id="SignalP"/>
    </source>
</evidence>
<reference evidence="8" key="1">
    <citation type="journal article" date="2019" name="Int. J. Syst. Evol. Microbiol.">
        <title>The Global Catalogue of Microorganisms (GCM) 10K type strain sequencing project: providing services to taxonomists for standard genome sequencing and annotation.</title>
        <authorList>
            <consortium name="The Broad Institute Genomics Platform"/>
            <consortium name="The Broad Institute Genome Sequencing Center for Infectious Disease"/>
            <person name="Wu L."/>
            <person name="Ma J."/>
        </authorList>
    </citation>
    <scope>NUCLEOTIDE SEQUENCE [LARGE SCALE GENOMIC DNA]</scope>
    <source>
        <strain evidence="8">Q85</strain>
    </source>
</reference>